<keyword evidence="1" id="KW-0805">Transcription regulation</keyword>
<protein>
    <submittedName>
        <fullName evidence="6">TetR family transcriptional regulator</fullName>
    </submittedName>
</protein>
<organism evidence="6 7">
    <name type="scientific">Vibrio splendidus</name>
    <dbReference type="NCBI Taxonomy" id="29497"/>
    <lineage>
        <taxon>Bacteria</taxon>
        <taxon>Pseudomonadati</taxon>
        <taxon>Pseudomonadota</taxon>
        <taxon>Gammaproteobacteria</taxon>
        <taxon>Vibrionales</taxon>
        <taxon>Vibrionaceae</taxon>
        <taxon>Vibrio</taxon>
    </lineage>
</organism>
<dbReference type="GO" id="GO:0003677">
    <property type="term" value="F:DNA binding"/>
    <property type="evidence" value="ECO:0007669"/>
    <property type="project" value="UniProtKB-UniRule"/>
</dbReference>
<gene>
    <name evidence="6" type="ORF">BCT54_09165</name>
</gene>
<keyword evidence="2 4" id="KW-0238">DNA-binding</keyword>
<reference evidence="7" key="1">
    <citation type="submission" date="2016-07" db="EMBL/GenBank/DDBJ databases">
        <title>Nontailed viruses are major unrecognized killers of bacteria in the ocean.</title>
        <authorList>
            <person name="Kauffman K."/>
            <person name="Hussain F."/>
            <person name="Yang J."/>
            <person name="Arevalo P."/>
            <person name="Brown J."/>
            <person name="Cutler M."/>
            <person name="Kelly L."/>
            <person name="Polz M.F."/>
        </authorList>
    </citation>
    <scope>NUCLEOTIDE SEQUENCE [LARGE SCALE GENOMIC DNA]</scope>
    <source>
        <strain evidence="7">10N.261.48.B5</strain>
    </source>
</reference>
<dbReference type="PANTHER" id="PTHR47506:SF6">
    <property type="entry name" value="HTH-TYPE TRANSCRIPTIONAL REPRESSOR NEMR"/>
    <property type="match status" value="1"/>
</dbReference>
<dbReference type="PANTHER" id="PTHR47506">
    <property type="entry name" value="TRANSCRIPTIONAL REGULATORY PROTEIN"/>
    <property type="match status" value="1"/>
</dbReference>
<evidence type="ECO:0000256" key="3">
    <source>
        <dbReference type="ARBA" id="ARBA00023163"/>
    </source>
</evidence>
<keyword evidence="3" id="KW-0804">Transcription</keyword>
<dbReference type="InterPro" id="IPR001647">
    <property type="entry name" value="HTH_TetR"/>
</dbReference>
<feature type="DNA-binding region" description="H-T-H motif" evidence="4">
    <location>
        <begin position="29"/>
        <end position="48"/>
    </location>
</feature>
<evidence type="ECO:0000313" key="6">
    <source>
        <dbReference type="EMBL" id="PMM41989.1"/>
    </source>
</evidence>
<evidence type="ECO:0000256" key="4">
    <source>
        <dbReference type="PROSITE-ProRule" id="PRU00335"/>
    </source>
</evidence>
<sequence length="196" mass="21875">MNDKTNDTRLHVLDVGYQLIVNNGFTGVGLSQLLKEADVPKGSFYHYFKSKEQFGEALIQHYFETYISRVETILVDGEGNHYQRIISYFTRWSQIENGTCNAHKCLVVKLSAEVSDLSDPMRQALLKGAEKVTSTIQHCVAGGIEDGSIKVKDSQETAQNLYSMWLGASLLSKLSQNSHSLESALDLTQQILKGKN</sequence>
<dbReference type="PRINTS" id="PR00455">
    <property type="entry name" value="HTHTETR"/>
</dbReference>
<dbReference type="InterPro" id="IPR009057">
    <property type="entry name" value="Homeodomain-like_sf"/>
</dbReference>
<dbReference type="Pfam" id="PF16925">
    <property type="entry name" value="TetR_C_13"/>
    <property type="match status" value="1"/>
</dbReference>
<dbReference type="RefSeq" id="WP_102553561.1">
    <property type="nucleotide sequence ID" value="NZ_MCZF01000278.1"/>
</dbReference>
<dbReference type="EMBL" id="MCZF01000278">
    <property type="protein sequence ID" value="PMM41989.1"/>
    <property type="molecule type" value="Genomic_DNA"/>
</dbReference>
<feature type="domain" description="HTH tetR-type" evidence="5">
    <location>
        <begin position="6"/>
        <end position="66"/>
    </location>
</feature>
<dbReference type="AlphaFoldDB" id="A0A2N7JLB7"/>
<dbReference type="SUPFAM" id="SSF48498">
    <property type="entry name" value="Tetracyclin repressor-like, C-terminal domain"/>
    <property type="match status" value="1"/>
</dbReference>
<dbReference type="Pfam" id="PF00440">
    <property type="entry name" value="TetR_N"/>
    <property type="match status" value="1"/>
</dbReference>
<dbReference type="SUPFAM" id="SSF46689">
    <property type="entry name" value="Homeodomain-like"/>
    <property type="match status" value="1"/>
</dbReference>
<dbReference type="Proteomes" id="UP000235533">
    <property type="component" value="Unassembled WGS sequence"/>
</dbReference>
<dbReference type="PROSITE" id="PS50977">
    <property type="entry name" value="HTH_TETR_2"/>
    <property type="match status" value="1"/>
</dbReference>
<accession>A0A2N7JLB7</accession>
<evidence type="ECO:0000256" key="2">
    <source>
        <dbReference type="ARBA" id="ARBA00023125"/>
    </source>
</evidence>
<dbReference type="Gene3D" id="1.10.357.10">
    <property type="entry name" value="Tetracycline Repressor, domain 2"/>
    <property type="match status" value="1"/>
</dbReference>
<proteinExistence type="predicted"/>
<dbReference type="InterPro" id="IPR036271">
    <property type="entry name" value="Tet_transcr_reg_TetR-rel_C_sf"/>
</dbReference>
<dbReference type="InterPro" id="IPR011075">
    <property type="entry name" value="TetR_C"/>
</dbReference>
<evidence type="ECO:0000256" key="1">
    <source>
        <dbReference type="ARBA" id="ARBA00023015"/>
    </source>
</evidence>
<name>A0A2N7JLB7_VIBSP</name>
<comment type="caution">
    <text evidence="6">The sequence shown here is derived from an EMBL/GenBank/DDBJ whole genome shotgun (WGS) entry which is preliminary data.</text>
</comment>
<evidence type="ECO:0000259" key="5">
    <source>
        <dbReference type="PROSITE" id="PS50977"/>
    </source>
</evidence>
<evidence type="ECO:0000313" key="7">
    <source>
        <dbReference type="Proteomes" id="UP000235533"/>
    </source>
</evidence>